<dbReference type="Gene3D" id="2.40.50.100">
    <property type="match status" value="1"/>
</dbReference>
<evidence type="ECO:0000313" key="5">
    <source>
        <dbReference type="EMBL" id="MDR6237876.1"/>
    </source>
</evidence>
<feature type="transmembrane region" description="Helical" evidence="3">
    <location>
        <begin position="12"/>
        <end position="31"/>
    </location>
</feature>
<dbReference type="Gene3D" id="2.40.420.20">
    <property type="match status" value="1"/>
</dbReference>
<dbReference type="Proteomes" id="UP001185092">
    <property type="component" value="Unassembled WGS sequence"/>
</dbReference>
<evidence type="ECO:0000256" key="1">
    <source>
        <dbReference type="ARBA" id="ARBA00004196"/>
    </source>
</evidence>
<dbReference type="AlphaFoldDB" id="A0AAE3XHN3"/>
<protein>
    <submittedName>
        <fullName evidence="5">HlyD family secretion protein</fullName>
    </submittedName>
</protein>
<dbReference type="Pfam" id="PF25967">
    <property type="entry name" value="RND-MFP_C"/>
    <property type="match status" value="1"/>
</dbReference>
<comment type="subcellular location">
    <subcellularLocation>
        <location evidence="1">Cell envelope</location>
    </subcellularLocation>
</comment>
<keyword evidence="3" id="KW-0812">Transmembrane</keyword>
<keyword evidence="6" id="KW-1185">Reference proteome</keyword>
<keyword evidence="3" id="KW-1133">Transmembrane helix</keyword>
<feature type="domain" description="Multidrug resistance protein MdtA-like C-terminal permuted SH3" evidence="4">
    <location>
        <begin position="345"/>
        <end position="402"/>
    </location>
</feature>
<dbReference type="Gene3D" id="2.40.30.170">
    <property type="match status" value="1"/>
</dbReference>
<comment type="caution">
    <text evidence="5">The sequence shown here is derived from an EMBL/GenBank/DDBJ whole genome shotgun (WGS) entry which is preliminary data.</text>
</comment>
<evidence type="ECO:0000313" key="6">
    <source>
        <dbReference type="Proteomes" id="UP001185092"/>
    </source>
</evidence>
<reference evidence="5" key="1">
    <citation type="submission" date="2023-07" db="EMBL/GenBank/DDBJ databases">
        <title>Genomic Encyclopedia of Type Strains, Phase IV (KMG-IV): sequencing the most valuable type-strain genomes for metagenomic binning, comparative biology and taxonomic classification.</title>
        <authorList>
            <person name="Goeker M."/>
        </authorList>
    </citation>
    <scope>NUCLEOTIDE SEQUENCE</scope>
    <source>
        <strain evidence="5">DSM 26174</strain>
    </source>
</reference>
<evidence type="ECO:0000259" key="4">
    <source>
        <dbReference type="Pfam" id="PF25967"/>
    </source>
</evidence>
<dbReference type="EMBL" id="JAVDQD010000001">
    <property type="protein sequence ID" value="MDR6237876.1"/>
    <property type="molecule type" value="Genomic_DNA"/>
</dbReference>
<dbReference type="Gene3D" id="1.10.287.470">
    <property type="entry name" value="Helix hairpin bin"/>
    <property type="match status" value="1"/>
</dbReference>
<dbReference type="PANTHER" id="PTHR32347:SF23">
    <property type="entry name" value="BLL5650 PROTEIN"/>
    <property type="match status" value="1"/>
</dbReference>
<gene>
    <name evidence="5" type="ORF">HNQ88_000852</name>
</gene>
<dbReference type="InterPro" id="IPR050465">
    <property type="entry name" value="UPF0194_transport"/>
</dbReference>
<evidence type="ECO:0000256" key="2">
    <source>
        <dbReference type="ARBA" id="ARBA00023054"/>
    </source>
</evidence>
<name>A0AAE3XHN3_9BACT</name>
<keyword evidence="3" id="KW-0472">Membrane</keyword>
<dbReference type="RefSeq" id="WP_309937348.1">
    <property type="nucleotide sequence ID" value="NZ_AP025305.1"/>
</dbReference>
<evidence type="ECO:0000256" key="3">
    <source>
        <dbReference type="SAM" id="Phobius"/>
    </source>
</evidence>
<sequence length="415" mass="47876">MDKKIHKKRTLPWKTWVGLFAGMLVLGYLAYTARNRMRVMRVSADRIEVANAIWGEFEERIVISSKVKPIQTIVLDAIEGGRVTNKYLDGGNMVSKGDQIISLENMSLYQAILNSEASLAEKENYLRNTQITFETELIQSRKNLLETEFQLSKTKRQYEQKKRLLEKGLIPREEYLDAKDNYLLQKETQQINRQKAKNDSLFQLTAIHTLQEDLLKMRKNLSHVQSRLKALEVTSPIDGQLGTLEANIGESISPGERIGVVHDLSDYKLEAEIDEHYIDRINVGMHAEVRRSAKVFNLSIAKIFPEVKEGKFKAELKFEKQSPQRMRTGQHYTLYLNLDEARESIMLPRGAFTRSSGGRWVFVMDETGKRALKRDIKTGKQNDKYIEVLSGLSEGERVLISSYESFEKYEELFIE</sequence>
<dbReference type="InterPro" id="IPR058627">
    <property type="entry name" value="MdtA-like_C"/>
</dbReference>
<accession>A0AAE3XHN3</accession>
<proteinExistence type="predicted"/>
<keyword evidence="2" id="KW-0175">Coiled coil</keyword>
<dbReference type="PANTHER" id="PTHR32347">
    <property type="entry name" value="EFFLUX SYSTEM COMPONENT YKNX-RELATED"/>
    <property type="match status" value="1"/>
</dbReference>
<organism evidence="5 6">
    <name type="scientific">Aureibacter tunicatorum</name>
    <dbReference type="NCBI Taxonomy" id="866807"/>
    <lineage>
        <taxon>Bacteria</taxon>
        <taxon>Pseudomonadati</taxon>
        <taxon>Bacteroidota</taxon>
        <taxon>Cytophagia</taxon>
        <taxon>Cytophagales</taxon>
        <taxon>Persicobacteraceae</taxon>
        <taxon>Aureibacter</taxon>
    </lineage>
</organism>
<dbReference type="GO" id="GO:0030313">
    <property type="term" value="C:cell envelope"/>
    <property type="evidence" value="ECO:0007669"/>
    <property type="project" value="UniProtKB-SubCell"/>
</dbReference>